<feature type="region of interest" description="Disordered" evidence="1">
    <location>
        <begin position="547"/>
        <end position="574"/>
    </location>
</feature>
<evidence type="ECO:0000256" key="3">
    <source>
        <dbReference type="SAM" id="SignalP"/>
    </source>
</evidence>
<feature type="region of interest" description="Disordered" evidence="1">
    <location>
        <begin position="120"/>
        <end position="149"/>
    </location>
</feature>
<keyword evidence="3" id="KW-0732">Signal</keyword>
<evidence type="ECO:0000256" key="2">
    <source>
        <dbReference type="SAM" id="Phobius"/>
    </source>
</evidence>
<feature type="compositionally biased region" description="Polar residues" evidence="1">
    <location>
        <begin position="547"/>
        <end position="557"/>
    </location>
</feature>
<keyword evidence="2" id="KW-0812">Transmembrane</keyword>
<feature type="chain" id="PRO_5042930504" evidence="3">
    <location>
        <begin position="16"/>
        <end position="705"/>
    </location>
</feature>
<feature type="compositionally biased region" description="Polar residues" evidence="1">
    <location>
        <begin position="39"/>
        <end position="55"/>
    </location>
</feature>
<protein>
    <submittedName>
        <fullName evidence="4">Uncharacterized protein</fullName>
    </submittedName>
</protein>
<accession>A0AAN9YL82</accession>
<organism evidence="4 5">
    <name type="scientific">Cytospora paraplurivora</name>
    <dbReference type="NCBI Taxonomy" id="2898453"/>
    <lineage>
        <taxon>Eukaryota</taxon>
        <taxon>Fungi</taxon>
        <taxon>Dikarya</taxon>
        <taxon>Ascomycota</taxon>
        <taxon>Pezizomycotina</taxon>
        <taxon>Sordariomycetes</taxon>
        <taxon>Sordariomycetidae</taxon>
        <taxon>Diaporthales</taxon>
        <taxon>Cytosporaceae</taxon>
        <taxon>Cytospora</taxon>
    </lineage>
</organism>
<feature type="compositionally biased region" description="Low complexity" evidence="1">
    <location>
        <begin position="16"/>
        <end position="38"/>
    </location>
</feature>
<dbReference type="AlphaFoldDB" id="A0AAN9YL82"/>
<feature type="transmembrane region" description="Helical" evidence="2">
    <location>
        <begin position="498"/>
        <end position="519"/>
    </location>
</feature>
<feature type="region of interest" description="Disordered" evidence="1">
    <location>
        <begin position="184"/>
        <end position="206"/>
    </location>
</feature>
<reference evidence="4 5" key="1">
    <citation type="journal article" date="2023" name="PLoS ONE">
        <title>Cytospora paraplurivora sp. nov. isolated from orchards with fruit tree decline syndrome in Ontario, Canada.</title>
        <authorList>
            <person name="Ilyukhin E."/>
            <person name="Nguyen H.D.T."/>
            <person name="Castle A.J."/>
            <person name="Ellouze W."/>
        </authorList>
    </citation>
    <scope>NUCLEOTIDE SEQUENCE [LARGE SCALE GENOMIC DNA]</scope>
    <source>
        <strain evidence="4 5">FDS-564</strain>
    </source>
</reference>
<dbReference type="EMBL" id="JAJSPL020000005">
    <property type="protein sequence ID" value="KAK7746824.1"/>
    <property type="molecule type" value="Genomic_DNA"/>
</dbReference>
<keyword evidence="2" id="KW-1133">Transmembrane helix</keyword>
<feature type="region of interest" description="Disordered" evidence="1">
    <location>
        <begin position="420"/>
        <end position="464"/>
    </location>
</feature>
<feature type="signal peptide" evidence="3">
    <location>
        <begin position="1"/>
        <end position="15"/>
    </location>
</feature>
<dbReference type="Proteomes" id="UP001320245">
    <property type="component" value="Unassembled WGS sequence"/>
</dbReference>
<sequence length="705" mass="76591">MFLVLLMSFVPLSPEQQSPQYTTADQQQQGQQQEASPEPSNNGAPSSPQPQETIKSSSSSSSSSRPRAPSCSILRWDITAAENGQQQQQQQPETLAVCQRKPLQTPDELRNEIASLLTQREAPPAAPGPSFVTNSTGLAAAQQQARASQRRPLLVLQGLPRLLTRALLDSPLGVDPEFVTAHADGRRYHPRGPHRRTRGGGGGAGTPAHWDYPELVRGYIGASMSRPRWFDPRVGTESLRPLGAVRSDMGVAFCRASLWVAEGADVLFLYGPKSWDTGDSLRIVSGKGAVERPRYAWEGPPGPQSQEGGDSLEEEVLRDAAGAGGAGGCGLPEALEEVAYQHWLGFLEALAPRPPAPSPPRGLPLEWWAARALERNVDVSRDVARRREGPGAAFRPDWEGLTRRLRLRVELLSSVRPGPRLLRPSSGSRSRSRSGISDVSIARRPTTADESGEPPPASTEDNQRSLDRVTYLGGVLLPLSIVSGVLSMNEHFSPGGRLFWVFWVTSIPLAALATLVIYADKLRQAEIWVSVPITGLEGVPGSSVWTAASESDYQPQETRPEPSSSGGLGGTRLSEGEGQYACLKRSYRASWRPRGSDPPVVEEDVVIDMGTPDRTFVGGEWADEVEQEGPAGMVQMVEDKKPQKKAHLEAPERAWRTRRLGWGGAVLSILGVRKPLKVSEGEPDVTVAGGFRRRPGWRRRDSLSD</sequence>
<comment type="caution">
    <text evidence="4">The sequence shown here is derived from an EMBL/GenBank/DDBJ whole genome shotgun (WGS) entry which is preliminary data.</text>
</comment>
<feature type="region of interest" description="Disordered" evidence="1">
    <location>
        <begin position="13"/>
        <end position="69"/>
    </location>
</feature>
<keyword evidence="2" id="KW-0472">Membrane</keyword>
<evidence type="ECO:0000313" key="4">
    <source>
        <dbReference type="EMBL" id="KAK7746824.1"/>
    </source>
</evidence>
<evidence type="ECO:0000256" key="1">
    <source>
        <dbReference type="SAM" id="MobiDB-lite"/>
    </source>
</evidence>
<feature type="compositionally biased region" description="Basic residues" evidence="1">
    <location>
        <begin position="188"/>
        <end position="198"/>
    </location>
</feature>
<keyword evidence="5" id="KW-1185">Reference proteome</keyword>
<proteinExistence type="predicted"/>
<name>A0AAN9YL82_9PEZI</name>
<feature type="compositionally biased region" description="Low complexity" evidence="1">
    <location>
        <begin position="420"/>
        <end position="435"/>
    </location>
</feature>
<evidence type="ECO:0000313" key="5">
    <source>
        <dbReference type="Proteomes" id="UP001320245"/>
    </source>
</evidence>
<gene>
    <name evidence="4" type="ORF">SLS53_002012</name>
</gene>
<dbReference type="Gene3D" id="1.20.58.340">
    <property type="entry name" value="Magnesium transport protein CorA, transmembrane region"/>
    <property type="match status" value="1"/>
</dbReference>
<feature type="compositionally biased region" description="Low complexity" evidence="1">
    <location>
        <begin position="139"/>
        <end position="149"/>
    </location>
</feature>